<dbReference type="Proteomes" id="UP001356080">
    <property type="component" value="Unassembled WGS sequence"/>
</dbReference>
<proteinExistence type="predicted"/>
<feature type="compositionally biased region" description="Basic and acidic residues" evidence="2">
    <location>
        <begin position="36"/>
        <end position="53"/>
    </location>
</feature>
<evidence type="ECO:0000313" key="4">
    <source>
        <dbReference type="Proteomes" id="UP001356080"/>
    </source>
</evidence>
<gene>
    <name evidence="3" type="ORF">V2W34_14130</name>
</gene>
<name>A0ABU7VHJ6_9BACI</name>
<feature type="compositionally biased region" description="Basic and acidic residues" evidence="2">
    <location>
        <begin position="196"/>
        <end position="206"/>
    </location>
</feature>
<protein>
    <submittedName>
        <fullName evidence="3">DUF4355 domain-containing protein</fullName>
    </submittedName>
</protein>
<comment type="caution">
    <text evidence="3">The sequence shown here is derived from an EMBL/GenBank/DDBJ whole genome shotgun (WGS) entry which is preliminary data.</text>
</comment>
<keyword evidence="4" id="KW-1185">Reference proteome</keyword>
<organism evidence="3 4">
    <name type="scientific">Virgibacillus dokdonensis</name>
    <dbReference type="NCBI Taxonomy" id="302167"/>
    <lineage>
        <taxon>Bacteria</taxon>
        <taxon>Bacillati</taxon>
        <taxon>Bacillota</taxon>
        <taxon>Bacilli</taxon>
        <taxon>Bacillales</taxon>
        <taxon>Bacillaceae</taxon>
        <taxon>Virgibacillus</taxon>
    </lineage>
</organism>
<feature type="coiled-coil region" evidence="1">
    <location>
        <begin position="62"/>
        <end position="120"/>
    </location>
</feature>
<accession>A0ABU7VHJ6</accession>
<dbReference type="Pfam" id="PF14265">
    <property type="entry name" value="DUF4355"/>
    <property type="match status" value="1"/>
</dbReference>
<evidence type="ECO:0000313" key="3">
    <source>
        <dbReference type="EMBL" id="MEF2293135.1"/>
    </source>
</evidence>
<reference evidence="3 4" key="1">
    <citation type="submission" date="2024-01" db="EMBL/GenBank/DDBJ databases">
        <title>Survival strategy associated with biotechnological potential of Virgibacillus dokdonensis T4.6 isolated from salt-fermented shrimp paste.</title>
        <authorList>
            <person name="Doan T.V."/>
            <person name="Quach N.T."/>
            <person name="Phi Q.-T."/>
        </authorList>
    </citation>
    <scope>NUCLEOTIDE SEQUENCE [LARGE SCALE GENOMIC DNA]</scope>
    <source>
        <strain evidence="3 4">T4.6</strain>
    </source>
</reference>
<sequence>MFKDMKKQIKPLKMQLQFFAEEDPDPKDPPATPSEDDPKGEPEGKETFSKSEVDSAISKAVNNALKKREKKFEQEKQQAIEDAKKDAAEYAKMTEKEKQEVDYQKRMKQLEQRERELNLKQLHSEIATDLKEGGLPIEFAESLIHLEDNEKIKEAITGIKKQFDEAVNAAVKEKLRQETPGSGVGTSKGTNTIAEIRNKKDKEQNKAPDLWA</sequence>
<keyword evidence="1" id="KW-0175">Coiled coil</keyword>
<evidence type="ECO:0000256" key="1">
    <source>
        <dbReference type="SAM" id="Coils"/>
    </source>
</evidence>
<dbReference type="InterPro" id="IPR025580">
    <property type="entry name" value="Gp46"/>
</dbReference>
<feature type="region of interest" description="Disordered" evidence="2">
    <location>
        <begin position="1"/>
        <end position="56"/>
    </location>
</feature>
<feature type="region of interest" description="Disordered" evidence="2">
    <location>
        <begin position="177"/>
        <end position="212"/>
    </location>
</feature>
<evidence type="ECO:0000256" key="2">
    <source>
        <dbReference type="SAM" id="MobiDB-lite"/>
    </source>
</evidence>
<dbReference type="EMBL" id="JAZHPM010000026">
    <property type="protein sequence ID" value="MEF2293135.1"/>
    <property type="molecule type" value="Genomic_DNA"/>
</dbReference>
<dbReference type="RefSeq" id="WP_331805684.1">
    <property type="nucleotide sequence ID" value="NZ_JAZHPM010000026.1"/>
</dbReference>